<dbReference type="RefSeq" id="WP_132282906.1">
    <property type="nucleotide sequence ID" value="NZ_SMGQ01000014.1"/>
</dbReference>
<gene>
    <name evidence="6" type="ORF">EDC19_2211</name>
</gene>
<keyword evidence="1" id="KW-0004">4Fe-4S</keyword>
<dbReference type="Pfam" id="PF14697">
    <property type="entry name" value="Fer4_21"/>
    <property type="match status" value="1"/>
</dbReference>
<evidence type="ECO:0000259" key="5">
    <source>
        <dbReference type="PROSITE" id="PS51379"/>
    </source>
</evidence>
<dbReference type="InterPro" id="IPR017896">
    <property type="entry name" value="4Fe4S_Fe-S-bd"/>
</dbReference>
<evidence type="ECO:0000256" key="3">
    <source>
        <dbReference type="ARBA" id="ARBA00023004"/>
    </source>
</evidence>
<organism evidence="6 7">
    <name type="scientific">Natranaerovirga hydrolytica</name>
    <dbReference type="NCBI Taxonomy" id="680378"/>
    <lineage>
        <taxon>Bacteria</taxon>
        <taxon>Bacillati</taxon>
        <taxon>Bacillota</taxon>
        <taxon>Clostridia</taxon>
        <taxon>Lachnospirales</taxon>
        <taxon>Natranaerovirgaceae</taxon>
        <taxon>Natranaerovirga</taxon>
    </lineage>
</organism>
<evidence type="ECO:0000313" key="6">
    <source>
        <dbReference type="EMBL" id="TCK92476.1"/>
    </source>
</evidence>
<name>A0A4R1MIK4_9FIRM</name>
<dbReference type="AlphaFoldDB" id="A0A4R1MIK4"/>
<dbReference type="PROSITE" id="PS00198">
    <property type="entry name" value="4FE4S_FER_1"/>
    <property type="match status" value="2"/>
</dbReference>
<evidence type="ECO:0000256" key="4">
    <source>
        <dbReference type="ARBA" id="ARBA00023014"/>
    </source>
</evidence>
<dbReference type="SUPFAM" id="SSF54862">
    <property type="entry name" value="4Fe-4S ferredoxins"/>
    <property type="match status" value="1"/>
</dbReference>
<feature type="domain" description="4Fe-4S ferredoxin-type" evidence="5">
    <location>
        <begin position="31"/>
        <end position="61"/>
    </location>
</feature>
<keyword evidence="4" id="KW-0411">Iron-sulfur</keyword>
<sequence length="104" mass="11520">MSIHINKSKCIGCKKCFHICPGNLISEDKDKKAAIDCPKSCWGCTACIKECPTGAIEYFLGLDIGGKGGHLKVEEKNDTLNWHITTKDNEETTIQTKKNEANTY</sequence>
<protein>
    <submittedName>
        <fullName evidence="6">Dissimilatory adenylylsulfate reductase beta subunit</fullName>
    </submittedName>
</protein>
<proteinExistence type="predicted"/>
<dbReference type="OrthoDB" id="9807879at2"/>
<evidence type="ECO:0000313" key="7">
    <source>
        <dbReference type="Proteomes" id="UP000294545"/>
    </source>
</evidence>
<feature type="domain" description="4Fe-4S ferredoxin-type" evidence="5">
    <location>
        <begin position="1"/>
        <end position="30"/>
    </location>
</feature>
<dbReference type="GO" id="GO:0046872">
    <property type="term" value="F:metal ion binding"/>
    <property type="evidence" value="ECO:0007669"/>
    <property type="project" value="UniProtKB-KW"/>
</dbReference>
<dbReference type="GO" id="GO:0051539">
    <property type="term" value="F:4 iron, 4 sulfur cluster binding"/>
    <property type="evidence" value="ECO:0007669"/>
    <property type="project" value="UniProtKB-KW"/>
</dbReference>
<dbReference type="Proteomes" id="UP000294545">
    <property type="component" value="Unassembled WGS sequence"/>
</dbReference>
<keyword evidence="3" id="KW-0408">Iron</keyword>
<dbReference type="Gene3D" id="3.30.70.20">
    <property type="match status" value="1"/>
</dbReference>
<accession>A0A4R1MIK4</accession>
<dbReference type="PROSITE" id="PS51379">
    <property type="entry name" value="4FE4S_FER_2"/>
    <property type="match status" value="2"/>
</dbReference>
<keyword evidence="7" id="KW-1185">Reference proteome</keyword>
<evidence type="ECO:0000256" key="2">
    <source>
        <dbReference type="ARBA" id="ARBA00022723"/>
    </source>
</evidence>
<dbReference type="InterPro" id="IPR050572">
    <property type="entry name" value="Fe-S_Ferredoxin"/>
</dbReference>
<dbReference type="InterPro" id="IPR017900">
    <property type="entry name" value="4Fe4S_Fe_S_CS"/>
</dbReference>
<evidence type="ECO:0000256" key="1">
    <source>
        <dbReference type="ARBA" id="ARBA00022485"/>
    </source>
</evidence>
<dbReference type="PANTHER" id="PTHR43687:SF3">
    <property type="entry name" value="4FE-4S FERREDOXIN-TYPE DOMAIN-CONTAINING PROTEIN"/>
    <property type="match status" value="1"/>
</dbReference>
<dbReference type="PANTHER" id="PTHR43687">
    <property type="entry name" value="ADENYLYLSULFATE REDUCTASE, BETA SUBUNIT"/>
    <property type="match status" value="1"/>
</dbReference>
<reference evidence="6 7" key="1">
    <citation type="submission" date="2019-03" db="EMBL/GenBank/DDBJ databases">
        <title>Genomic Encyclopedia of Type Strains, Phase IV (KMG-IV): sequencing the most valuable type-strain genomes for metagenomic binning, comparative biology and taxonomic classification.</title>
        <authorList>
            <person name="Goeker M."/>
        </authorList>
    </citation>
    <scope>NUCLEOTIDE SEQUENCE [LARGE SCALE GENOMIC DNA]</scope>
    <source>
        <strain evidence="6 7">DSM 24176</strain>
    </source>
</reference>
<keyword evidence="2" id="KW-0479">Metal-binding</keyword>
<comment type="caution">
    <text evidence="6">The sequence shown here is derived from an EMBL/GenBank/DDBJ whole genome shotgun (WGS) entry which is preliminary data.</text>
</comment>
<dbReference type="EMBL" id="SMGQ01000014">
    <property type="protein sequence ID" value="TCK92476.1"/>
    <property type="molecule type" value="Genomic_DNA"/>
</dbReference>